<dbReference type="GO" id="GO:0005886">
    <property type="term" value="C:plasma membrane"/>
    <property type="evidence" value="ECO:0007669"/>
    <property type="project" value="UniProtKB-SubCell"/>
</dbReference>
<dbReference type="OrthoDB" id="9776648at2"/>
<sequence length="552" mass="59620">MNRFKPMDIAKFAIFILVVGFVFIIPVLTLLKMSITGEEGITLANYATIFADPRTNKAIVNTIVISVLSTIIAIVFGSLIAFLVAYTNISNKKIVEILVLSPYIIPSYIITLSWSNILSEKGFINGIIEKMGLPIINIYSVGGIVIVMGICNIPVVYLMVVNMLRKIPKDMELAARTSGYGIVDVLRKITIKQVSPAIASGGILAFLAAIDNFSIPAFLGISSGISVLSTYIYEKAISFGPSSFNIAAALSVILSIIALAGSFVQIKFVAKGSQMESVKEDYSVRVFFSERNVKIINVVLMGVLVIVNIVPLLCMIISSFYGNYGSIFDLSNLTLENYQFVLTNSGVAKAASNSVFLALITCVICIIVGTAIAYMKVRKNSKLASFFESSAALTYALPGIVLALAMIFHWGKFNGVYGSVKILVIAYITRYMVLQIKGSSTALLSVESSLEEAAQISGSNMFNTWRRVIVPLIAKPVLASSFLIFVSSCSELTLSSILASAGTKTIGLTIFNLKQSGDYNLAAAMSSVIVIFVIVAYAASNFLKMERKVKKV</sequence>
<evidence type="ECO:0000259" key="9">
    <source>
        <dbReference type="PROSITE" id="PS50928"/>
    </source>
</evidence>
<dbReference type="Gene3D" id="1.10.3720.10">
    <property type="entry name" value="MetI-like"/>
    <property type="match status" value="2"/>
</dbReference>
<dbReference type="GO" id="GO:0055085">
    <property type="term" value="P:transmembrane transport"/>
    <property type="evidence" value="ECO:0007669"/>
    <property type="project" value="InterPro"/>
</dbReference>
<organism evidence="10 11">
    <name type="scientific">Peptacetobacter hominis</name>
    <dbReference type="NCBI Taxonomy" id="2743610"/>
    <lineage>
        <taxon>Bacteria</taxon>
        <taxon>Bacillati</taxon>
        <taxon>Bacillota</taxon>
        <taxon>Clostridia</taxon>
        <taxon>Peptostreptococcales</taxon>
        <taxon>Peptostreptococcaceae</taxon>
        <taxon>Peptacetobacter</taxon>
    </lineage>
</organism>
<dbReference type="SUPFAM" id="SSF161098">
    <property type="entry name" value="MetI-like"/>
    <property type="match status" value="2"/>
</dbReference>
<evidence type="ECO:0000256" key="6">
    <source>
        <dbReference type="ARBA" id="ARBA00022989"/>
    </source>
</evidence>
<evidence type="ECO:0000256" key="4">
    <source>
        <dbReference type="ARBA" id="ARBA00022519"/>
    </source>
</evidence>
<dbReference type="CDD" id="cd06261">
    <property type="entry name" value="TM_PBP2"/>
    <property type="match status" value="2"/>
</dbReference>
<comment type="subcellular location">
    <subcellularLocation>
        <location evidence="1">Cell inner membrane</location>
        <topology evidence="1">Multi-pass membrane protein</topology>
    </subcellularLocation>
    <subcellularLocation>
        <location evidence="8">Cell membrane</location>
        <topology evidence="8">Multi-pass membrane protein</topology>
    </subcellularLocation>
</comment>
<feature type="transmembrane region" description="Helical" evidence="8">
    <location>
        <begin position="12"/>
        <end position="31"/>
    </location>
</feature>
<feature type="domain" description="ABC transmembrane type-1" evidence="9">
    <location>
        <begin position="59"/>
        <end position="265"/>
    </location>
</feature>
<feature type="transmembrane region" description="Helical" evidence="8">
    <location>
        <begin position="63"/>
        <end position="85"/>
    </location>
</feature>
<evidence type="ECO:0000256" key="1">
    <source>
        <dbReference type="ARBA" id="ARBA00004429"/>
    </source>
</evidence>
<comment type="caution">
    <text evidence="10">The sequence shown here is derived from an EMBL/GenBank/DDBJ whole genome shotgun (WGS) entry which is preliminary data.</text>
</comment>
<feature type="transmembrane region" description="Helical" evidence="8">
    <location>
        <begin position="97"/>
        <end position="118"/>
    </location>
</feature>
<name>A0A544QUP5_9FIRM</name>
<feature type="transmembrane region" description="Helical" evidence="8">
    <location>
        <begin position="197"/>
        <end position="222"/>
    </location>
</feature>
<keyword evidence="5 8" id="KW-0812">Transmembrane</keyword>
<feature type="transmembrane region" description="Helical" evidence="8">
    <location>
        <begin position="416"/>
        <end position="433"/>
    </location>
</feature>
<dbReference type="InterPro" id="IPR035906">
    <property type="entry name" value="MetI-like_sf"/>
</dbReference>
<proteinExistence type="inferred from homology"/>
<keyword evidence="4" id="KW-0997">Cell inner membrane</keyword>
<feature type="transmembrane region" description="Helical" evidence="8">
    <location>
        <begin position="355"/>
        <end position="374"/>
    </location>
</feature>
<keyword evidence="3" id="KW-1003">Cell membrane</keyword>
<dbReference type="PANTHER" id="PTHR43357">
    <property type="entry name" value="INNER MEMBRANE ABC TRANSPORTER PERMEASE PROTEIN YDCV"/>
    <property type="match status" value="1"/>
</dbReference>
<feature type="transmembrane region" description="Helical" evidence="8">
    <location>
        <begin position="295"/>
        <end position="321"/>
    </location>
</feature>
<evidence type="ECO:0000256" key="5">
    <source>
        <dbReference type="ARBA" id="ARBA00022692"/>
    </source>
</evidence>
<dbReference type="AlphaFoldDB" id="A0A544QUP5"/>
<evidence type="ECO:0000256" key="2">
    <source>
        <dbReference type="ARBA" id="ARBA00022448"/>
    </source>
</evidence>
<protein>
    <submittedName>
        <fullName evidence="10">Iron ABC transporter permease</fullName>
    </submittedName>
</protein>
<evidence type="ECO:0000256" key="8">
    <source>
        <dbReference type="RuleBase" id="RU363032"/>
    </source>
</evidence>
<dbReference type="InterPro" id="IPR000515">
    <property type="entry name" value="MetI-like"/>
</dbReference>
<feature type="transmembrane region" description="Helical" evidence="8">
    <location>
        <begin position="138"/>
        <end position="161"/>
    </location>
</feature>
<evidence type="ECO:0000313" key="11">
    <source>
        <dbReference type="Proteomes" id="UP000317863"/>
    </source>
</evidence>
<keyword evidence="7 8" id="KW-0472">Membrane</keyword>
<evidence type="ECO:0000256" key="3">
    <source>
        <dbReference type="ARBA" id="ARBA00022475"/>
    </source>
</evidence>
<feature type="transmembrane region" description="Helical" evidence="8">
    <location>
        <begin position="521"/>
        <end position="543"/>
    </location>
</feature>
<dbReference type="Pfam" id="PF00528">
    <property type="entry name" value="BPD_transp_1"/>
    <property type="match status" value="2"/>
</dbReference>
<feature type="transmembrane region" description="Helical" evidence="8">
    <location>
        <begin position="386"/>
        <end position="410"/>
    </location>
</feature>
<keyword evidence="11" id="KW-1185">Reference proteome</keyword>
<dbReference type="PANTHER" id="PTHR43357:SF4">
    <property type="entry name" value="INNER MEMBRANE ABC TRANSPORTER PERMEASE PROTEIN YDCV"/>
    <property type="match status" value="1"/>
</dbReference>
<feature type="transmembrane region" description="Helical" evidence="8">
    <location>
        <begin position="242"/>
        <end position="264"/>
    </location>
</feature>
<gene>
    <name evidence="10" type="ORF">EXD82_06925</name>
</gene>
<dbReference type="Proteomes" id="UP000317863">
    <property type="component" value="Unassembled WGS sequence"/>
</dbReference>
<dbReference type="PROSITE" id="PS50928">
    <property type="entry name" value="ABC_TM1"/>
    <property type="match status" value="2"/>
</dbReference>
<evidence type="ECO:0000313" key="10">
    <source>
        <dbReference type="EMBL" id="TQQ84412.1"/>
    </source>
</evidence>
<feature type="domain" description="ABC transmembrane type-1" evidence="9">
    <location>
        <begin position="351"/>
        <end position="540"/>
    </location>
</feature>
<comment type="similarity">
    <text evidence="8">Belongs to the binding-protein-dependent transport system permease family.</text>
</comment>
<keyword evidence="2 8" id="KW-0813">Transport</keyword>
<evidence type="ECO:0000256" key="7">
    <source>
        <dbReference type="ARBA" id="ARBA00023136"/>
    </source>
</evidence>
<accession>A0A544QUP5</accession>
<keyword evidence="6 8" id="KW-1133">Transmembrane helix</keyword>
<reference evidence="10 11" key="1">
    <citation type="submission" date="2019-02" db="EMBL/GenBank/DDBJ databases">
        <title>Peptostreptococcaceae bacterium ZHW00191 nov., a new bacterium isolated from the human gut.</title>
        <authorList>
            <person name="Zhou H.-W."/>
            <person name="Chen X.-J."/>
        </authorList>
    </citation>
    <scope>NUCLEOTIDE SEQUENCE [LARGE SCALE GENOMIC DNA]</scope>
    <source>
        <strain evidence="10 11">ZHW00191</strain>
    </source>
</reference>
<dbReference type="EMBL" id="SGJB01000011">
    <property type="protein sequence ID" value="TQQ84412.1"/>
    <property type="molecule type" value="Genomic_DNA"/>
</dbReference>